<name>A0A7G5IEQ5_9SPHN</name>
<dbReference type="Gene3D" id="3.30.2310.20">
    <property type="entry name" value="RelE-like"/>
    <property type="match status" value="1"/>
</dbReference>
<dbReference type="InterPro" id="IPR007712">
    <property type="entry name" value="RelE/ParE_toxin"/>
</dbReference>
<reference evidence="2 3" key="1">
    <citation type="submission" date="2020-07" db="EMBL/GenBank/DDBJ databases">
        <title>Complete genome sequence for Sandaracinobacter sp. M6.</title>
        <authorList>
            <person name="Tang Y."/>
            <person name="Liu Q."/>
            <person name="Guo Z."/>
            <person name="Lei P."/>
            <person name="Huang B."/>
        </authorList>
    </citation>
    <scope>NUCLEOTIDE SEQUENCE [LARGE SCALE GENOMIC DNA]</scope>
    <source>
        <strain evidence="2 3">M6</strain>
    </source>
</reference>
<dbReference type="SUPFAM" id="SSF143011">
    <property type="entry name" value="RelE-like"/>
    <property type="match status" value="1"/>
</dbReference>
<keyword evidence="3" id="KW-1185">Reference proteome</keyword>
<gene>
    <name evidence="2" type="ORF">H3309_10620</name>
</gene>
<evidence type="ECO:0000313" key="2">
    <source>
        <dbReference type="EMBL" id="QMW21847.1"/>
    </source>
</evidence>
<dbReference type="EMBL" id="CP059851">
    <property type="protein sequence ID" value="QMW21847.1"/>
    <property type="molecule type" value="Genomic_DNA"/>
</dbReference>
<evidence type="ECO:0000256" key="1">
    <source>
        <dbReference type="ARBA" id="ARBA00022649"/>
    </source>
</evidence>
<dbReference type="InterPro" id="IPR035093">
    <property type="entry name" value="RelE/ParE_toxin_dom_sf"/>
</dbReference>
<organism evidence="2 3">
    <name type="scientific">Sandaracinobacteroides saxicola</name>
    <dbReference type="NCBI Taxonomy" id="2759707"/>
    <lineage>
        <taxon>Bacteria</taxon>
        <taxon>Pseudomonadati</taxon>
        <taxon>Pseudomonadota</taxon>
        <taxon>Alphaproteobacteria</taxon>
        <taxon>Sphingomonadales</taxon>
        <taxon>Sphingosinicellaceae</taxon>
        <taxon>Sandaracinobacteroides</taxon>
    </lineage>
</organism>
<sequence>MQIIYLAPALKSLRRLDAQVRIRIEQKMIAYAANPDAFANSVTRLQGQGLRRLRVGDYRVIFTEDGVILTVHQVGPRGSVYRSLS</sequence>
<proteinExistence type="predicted"/>
<protein>
    <submittedName>
        <fullName evidence="2">Type II toxin-antitoxin system RelE/ParE family toxin</fullName>
    </submittedName>
</protein>
<dbReference type="RefSeq" id="WP_182294693.1">
    <property type="nucleotide sequence ID" value="NZ_CP059851.1"/>
</dbReference>
<dbReference type="AlphaFoldDB" id="A0A7G5IEQ5"/>
<evidence type="ECO:0000313" key="3">
    <source>
        <dbReference type="Proteomes" id="UP000515292"/>
    </source>
</evidence>
<dbReference type="Pfam" id="PF05016">
    <property type="entry name" value="ParE_toxin"/>
    <property type="match status" value="1"/>
</dbReference>
<dbReference type="KEGG" id="sand:H3309_10620"/>
<keyword evidence="1" id="KW-1277">Toxin-antitoxin system</keyword>
<dbReference type="Proteomes" id="UP000515292">
    <property type="component" value="Chromosome"/>
</dbReference>
<accession>A0A7G5IEQ5</accession>